<proteinExistence type="predicted"/>
<accession>A0AAW0A2T7</accession>
<feature type="region of interest" description="Disordered" evidence="1">
    <location>
        <begin position="249"/>
        <end position="271"/>
    </location>
</feature>
<reference evidence="2 3" key="1">
    <citation type="journal article" date="2024" name="J Genomics">
        <title>Draft genome sequencing and assembly of Favolaschia claudopus CIRM-BRFM 2984 isolated from oak limbs.</title>
        <authorList>
            <person name="Navarro D."/>
            <person name="Drula E."/>
            <person name="Chaduli D."/>
            <person name="Cazenave R."/>
            <person name="Ahrendt S."/>
            <person name="Wang J."/>
            <person name="Lipzen A."/>
            <person name="Daum C."/>
            <person name="Barry K."/>
            <person name="Grigoriev I.V."/>
            <person name="Favel A."/>
            <person name="Rosso M.N."/>
            <person name="Martin F."/>
        </authorList>
    </citation>
    <scope>NUCLEOTIDE SEQUENCE [LARGE SCALE GENOMIC DNA]</scope>
    <source>
        <strain evidence="2 3">CIRM-BRFM 2984</strain>
    </source>
</reference>
<protein>
    <submittedName>
        <fullName evidence="2">Uncharacterized protein</fullName>
    </submittedName>
</protein>
<dbReference type="Proteomes" id="UP001362999">
    <property type="component" value="Unassembled WGS sequence"/>
</dbReference>
<organism evidence="2 3">
    <name type="scientific">Favolaschia claudopus</name>
    <dbReference type="NCBI Taxonomy" id="2862362"/>
    <lineage>
        <taxon>Eukaryota</taxon>
        <taxon>Fungi</taxon>
        <taxon>Dikarya</taxon>
        <taxon>Basidiomycota</taxon>
        <taxon>Agaricomycotina</taxon>
        <taxon>Agaricomycetes</taxon>
        <taxon>Agaricomycetidae</taxon>
        <taxon>Agaricales</taxon>
        <taxon>Marasmiineae</taxon>
        <taxon>Mycenaceae</taxon>
        <taxon>Favolaschia</taxon>
    </lineage>
</organism>
<feature type="compositionally biased region" description="Gly residues" evidence="1">
    <location>
        <begin position="426"/>
        <end position="436"/>
    </location>
</feature>
<sequence length="493" mass="54122">MHMYRLGSLPVSEHRLDFSLGAYIVAEIHQLSDKEVGSIISATRSVLEGSDNSVWDAFLLSVAHPTRIRNLHPDPSLEVTAIWCLNRIGRGQRWLFIPPSWSYILRSCPPNPDLLNVLRRNEEHIASLINDESPDPFVASGALNPNTKDWQTFTDSPIDMLEYVESQLPADYVENDAMWIVWKEFTGCTVGVEGGFGFGVAIPIGEFSRNSLRILEFAERGLTGLGDPSRWQQWKEMILVVEAPGRGREGPILSKASDDGGNTHPVDPDRTMSAYWYSTSTSTSSLPPPSSPLRSAAPSPLRHLFLHPAYRVLLPIMIVSTALPASDTSRVRDIDNRFSCLRHRRRRRADADADKKTTLANERTSHVDVEVNAVGTRRVGVGERKADWDGTAWRALGKRQGTSSTDAETVAGAGGVRLYTTEDSGGDVGTGKGTEGVGYDKGAPSHPRSSERASSTATVRDATTKKAARKRSEEELHTTLSHGVLHVAKPQAL</sequence>
<dbReference type="AlphaFoldDB" id="A0AAW0A2T7"/>
<evidence type="ECO:0000256" key="1">
    <source>
        <dbReference type="SAM" id="MobiDB-lite"/>
    </source>
</evidence>
<feature type="region of interest" description="Disordered" evidence="1">
    <location>
        <begin position="414"/>
        <end position="493"/>
    </location>
</feature>
<gene>
    <name evidence="2" type="ORF">R3P38DRAFT_2797487</name>
</gene>
<dbReference type="EMBL" id="JAWWNJ010000089">
    <property type="protein sequence ID" value="KAK7000221.1"/>
    <property type="molecule type" value="Genomic_DNA"/>
</dbReference>
<name>A0AAW0A2T7_9AGAR</name>
<comment type="caution">
    <text evidence="2">The sequence shown here is derived from an EMBL/GenBank/DDBJ whole genome shotgun (WGS) entry which is preliminary data.</text>
</comment>
<evidence type="ECO:0000313" key="3">
    <source>
        <dbReference type="Proteomes" id="UP001362999"/>
    </source>
</evidence>
<evidence type="ECO:0000313" key="2">
    <source>
        <dbReference type="EMBL" id="KAK7000221.1"/>
    </source>
</evidence>
<keyword evidence="3" id="KW-1185">Reference proteome</keyword>